<dbReference type="VEuPathDB" id="ToxoDB:TGDOM2_230860"/>
<dbReference type="InterPro" id="IPR048939">
    <property type="entry name" value="ATG5_UblA"/>
</dbReference>
<dbReference type="Gene3D" id="3.10.20.620">
    <property type="match status" value="1"/>
</dbReference>
<evidence type="ECO:0000256" key="5">
    <source>
        <dbReference type="RuleBase" id="RU361202"/>
    </source>
</evidence>
<keyword evidence="5" id="KW-0472">Membrane</keyword>
<protein>
    <recommendedName>
        <fullName evidence="5">Autophagy protein 5</fullName>
    </recommendedName>
</protein>
<dbReference type="InterPro" id="IPR048940">
    <property type="entry name" value="ATG5_HBR"/>
</dbReference>
<feature type="compositionally biased region" description="Low complexity" evidence="6">
    <location>
        <begin position="95"/>
        <end position="113"/>
    </location>
</feature>
<dbReference type="GO" id="GO:0000422">
    <property type="term" value="P:autophagy of mitochondrion"/>
    <property type="evidence" value="ECO:0007669"/>
    <property type="project" value="TreeGrafter"/>
</dbReference>
<feature type="compositionally biased region" description="Low complexity" evidence="6">
    <location>
        <begin position="125"/>
        <end position="141"/>
    </location>
</feature>
<feature type="compositionally biased region" description="Basic and acidic residues" evidence="6">
    <location>
        <begin position="640"/>
        <end position="660"/>
    </location>
</feature>
<feature type="domain" description="Autophagy protein ATG5 alpha-helical bundle region" evidence="8">
    <location>
        <begin position="453"/>
        <end position="499"/>
    </location>
</feature>
<dbReference type="Proteomes" id="UP000028837">
    <property type="component" value="Unassembled WGS sequence"/>
</dbReference>
<feature type="region of interest" description="Disordered" evidence="6">
    <location>
        <begin position="618"/>
        <end position="691"/>
    </location>
</feature>
<feature type="region of interest" description="Disordered" evidence="6">
    <location>
        <begin position="406"/>
        <end position="435"/>
    </location>
</feature>
<comment type="subcellular location">
    <subcellularLocation>
        <location evidence="5">Preautophagosomal structure membrane</location>
        <topology evidence="5">Peripheral membrane protein</topology>
    </subcellularLocation>
</comment>
<evidence type="ECO:0000256" key="6">
    <source>
        <dbReference type="SAM" id="MobiDB-lite"/>
    </source>
</evidence>
<reference evidence="10 11" key="1">
    <citation type="submission" date="2014-02" db="EMBL/GenBank/DDBJ databases">
        <authorList>
            <person name="Sibley D."/>
            <person name="Venepally P."/>
            <person name="Karamycheva S."/>
            <person name="Hadjithomas M."/>
            <person name="Khan A."/>
            <person name="Brunk B."/>
            <person name="Roos D."/>
            <person name="Caler E."/>
            <person name="Lorenzi H."/>
        </authorList>
    </citation>
    <scope>NUCLEOTIDE SEQUENCE [LARGE SCALE GENOMIC DNA]</scope>
    <source>
        <strain evidence="10 11">GAB2-2007-GAL-DOM2</strain>
    </source>
</reference>
<dbReference type="GO" id="GO:0019776">
    <property type="term" value="F:Atg8-family ligase activity"/>
    <property type="evidence" value="ECO:0007669"/>
    <property type="project" value="TreeGrafter"/>
</dbReference>
<evidence type="ECO:0000313" key="10">
    <source>
        <dbReference type="EMBL" id="KFG48383.1"/>
    </source>
</evidence>
<dbReference type="GO" id="GO:0006995">
    <property type="term" value="P:cellular response to nitrogen starvation"/>
    <property type="evidence" value="ECO:0007669"/>
    <property type="project" value="TreeGrafter"/>
</dbReference>
<feature type="region of interest" description="Disordered" evidence="6">
    <location>
        <begin position="1"/>
        <end position="113"/>
    </location>
</feature>
<evidence type="ECO:0000259" key="8">
    <source>
        <dbReference type="Pfam" id="PF20637"/>
    </source>
</evidence>
<feature type="compositionally biased region" description="Polar residues" evidence="6">
    <location>
        <begin position="1"/>
        <end position="12"/>
    </location>
</feature>
<dbReference type="OrthoDB" id="272162at2759"/>
<comment type="function">
    <text evidence="5">Involved in autophagic vesicle formation.</text>
</comment>
<feature type="compositionally biased region" description="Gly residues" evidence="6">
    <location>
        <begin position="622"/>
        <end position="631"/>
    </location>
</feature>
<feature type="region of interest" description="Disordered" evidence="6">
    <location>
        <begin position="125"/>
        <end position="183"/>
    </location>
</feature>
<name>A0A086KVG5_TOXGO</name>
<organism evidence="10 11">
    <name type="scientific">Toxoplasma gondii GAB2-2007-GAL-DOM2</name>
    <dbReference type="NCBI Taxonomy" id="1130820"/>
    <lineage>
        <taxon>Eukaryota</taxon>
        <taxon>Sar</taxon>
        <taxon>Alveolata</taxon>
        <taxon>Apicomplexa</taxon>
        <taxon>Conoidasida</taxon>
        <taxon>Coccidia</taxon>
        <taxon>Eucoccidiorida</taxon>
        <taxon>Eimeriorina</taxon>
        <taxon>Sarcocystidae</taxon>
        <taxon>Toxoplasma</taxon>
    </lineage>
</organism>
<feature type="compositionally biased region" description="Low complexity" evidence="6">
    <location>
        <begin position="311"/>
        <end position="323"/>
    </location>
</feature>
<feature type="compositionally biased region" description="Basic and acidic residues" evidence="6">
    <location>
        <begin position="782"/>
        <end position="795"/>
    </location>
</feature>
<proteinExistence type="inferred from homology"/>
<dbReference type="Gene3D" id="3.10.20.90">
    <property type="entry name" value="Phosphatidylinositol 3-kinase Catalytic Subunit, Chain A, domain 1"/>
    <property type="match status" value="1"/>
</dbReference>
<feature type="compositionally biased region" description="Basic and acidic residues" evidence="6">
    <location>
        <begin position="737"/>
        <end position="754"/>
    </location>
</feature>
<evidence type="ECO:0000256" key="3">
    <source>
        <dbReference type="ARBA" id="ARBA00022843"/>
    </source>
</evidence>
<dbReference type="Gene3D" id="1.10.246.190">
    <property type="entry name" value="Autophagy protein Apg5, helix rich domain"/>
    <property type="match status" value="1"/>
</dbReference>
<dbReference type="InterPro" id="IPR007239">
    <property type="entry name" value="Atg5"/>
</dbReference>
<evidence type="ECO:0000256" key="2">
    <source>
        <dbReference type="ARBA" id="ARBA00022499"/>
    </source>
</evidence>
<comment type="similarity">
    <text evidence="1 5">Belongs to the ATG5 family.</text>
</comment>
<dbReference type="GO" id="GO:0034045">
    <property type="term" value="C:phagophore assembly site membrane"/>
    <property type="evidence" value="ECO:0007669"/>
    <property type="project" value="UniProtKB-SubCell"/>
</dbReference>
<dbReference type="PANTHER" id="PTHR13040">
    <property type="entry name" value="AUTOPHAGY PROTEIN 5"/>
    <property type="match status" value="1"/>
</dbReference>
<keyword evidence="4 5" id="KW-0072">Autophagy</keyword>
<dbReference type="GO" id="GO:0044233">
    <property type="term" value="C:mitochondria-associated endoplasmic reticulum membrane contact site"/>
    <property type="evidence" value="ECO:0007669"/>
    <property type="project" value="TreeGrafter"/>
</dbReference>
<dbReference type="GO" id="GO:0061908">
    <property type="term" value="C:phagophore"/>
    <property type="evidence" value="ECO:0007669"/>
    <property type="project" value="TreeGrafter"/>
</dbReference>
<dbReference type="InterPro" id="IPR042526">
    <property type="entry name" value="Atg5_HR"/>
</dbReference>
<comment type="subunit">
    <text evidence="5">Conjugated with ATG12.</text>
</comment>
<sequence length="903" mass="96989">MSALRSRNSGTDCPSRKEGLHAGTASETGPKREEEGTCDGVYVSIRDQGDPRDQLLSPRETIQDQEPDDRRGDAQRSRVSQPLFRENRGEKLLHSASPPLFSSSTSVGSSPQPFLLPPAAPLASLRPASGRSGACSSSSRGNADKLRSRQTARNVIEAPSFPGVPDQRSRGRQAENAREGGRVRLARQSSLGRLHSSLRQGLLRSGLPVRIALETSEVVSLQPPPPLFLFLPRSSYLPQIVNECVTRFRFFLRPTQTRGVAGPERPPSPSFSCLGFPLDWRLPLGVSVDLLAGQHLPCGVRPPLWRDAGDAGDPAGSDAGDGAVLPTHERETQDAGDAGRTGPTAKARSGRKRASFRRTVSSVPAVDRDALDLVAVCPPEACGAAVPLPWPLTFHFHSSPTTLTRSASAGASLGEHGDERGCEKAGGGEGQTVRCPPVLLPPASSPSYEGWAAFESMFLNSLRQASYLLTGSAAAFHRLSKADELALLAAFRSADLAGFLEAIAPLQGGDPERIRGEAAGGGSERRRRGDRGMSGRHDQAAVHRLPVRLHFVTRGVEGCERESNVSWGQAVDGAEGRWGSATQAMGGSKNAHAVPLVMSMLMAAPVFAETPAGAQGDVRGLAGSGAGGGGEQDVAAASLEGERKKEGGREGDKAEEERQRRQATSETGPMQAGQAASVSLRKGDTVETSKSARRACIDEFDIREFYTLGDLLHSTLPQLFPQKVWHCLESMSRARRRSEFSADREAGAPAERRRDRSHRTLSPSLVERGGREAPADVRGALPRREEEAGGKRESSEEAWFSGSEEADAAGGSDYSEDQRESANSEWEDEEGDDAHVDTTREIVAVRSQFRSRGCRVLVQGIEPMLETPLYWLWKNASCMDLFLHVVVVLPPTVVAPVMRGNRT</sequence>
<evidence type="ECO:0000256" key="1">
    <source>
        <dbReference type="ARBA" id="ARBA00006910"/>
    </source>
</evidence>
<evidence type="ECO:0000259" key="7">
    <source>
        <dbReference type="Pfam" id="PF04106"/>
    </source>
</evidence>
<feature type="region of interest" description="Disordered" evidence="6">
    <location>
        <begin position="307"/>
        <end position="359"/>
    </location>
</feature>
<dbReference type="Pfam" id="PF04106">
    <property type="entry name" value="ATG5_UblB"/>
    <property type="match status" value="1"/>
</dbReference>
<keyword evidence="3 5" id="KW-0832">Ubl conjugation</keyword>
<accession>A0A086KVG5</accession>
<dbReference type="InterPro" id="IPR048318">
    <property type="entry name" value="ATG5_UblB"/>
</dbReference>
<dbReference type="GO" id="GO:0034727">
    <property type="term" value="P:piecemeal microautophagy of the nucleus"/>
    <property type="evidence" value="ECO:0007669"/>
    <property type="project" value="TreeGrafter"/>
</dbReference>
<feature type="region of interest" description="Disordered" evidence="6">
    <location>
        <begin position="735"/>
        <end position="837"/>
    </location>
</feature>
<evidence type="ECO:0000256" key="4">
    <source>
        <dbReference type="ARBA" id="ARBA00023006"/>
    </source>
</evidence>
<feature type="region of interest" description="Disordered" evidence="6">
    <location>
        <begin position="510"/>
        <end position="538"/>
    </location>
</feature>
<feature type="domain" description="Autophagy protein ATG5 UblA" evidence="9">
    <location>
        <begin position="205"/>
        <end position="295"/>
    </location>
</feature>
<dbReference type="InterPro" id="IPR042527">
    <property type="entry name" value="Atg5_UblA_dom_sf"/>
</dbReference>
<evidence type="ECO:0000259" key="9">
    <source>
        <dbReference type="Pfam" id="PF20638"/>
    </source>
</evidence>
<dbReference type="AlphaFoldDB" id="A0A086KVG5"/>
<dbReference type="GO" id="GO:0034274">
    <property type="term" value="C:Atg12-Atg5-Atg16 complex"/>
    <property type="evidence" value="ECO:0007669"/>
    <property type="project" value="TreeGrafter"/>
</dbReference>
<dbReference type="GO" id="GO:0005776">
    <property type="term" value="C:autophagosome"/>
    <property type="evidence" value="ECO:0007669"/>
    <property type="project" value="TreeGrafter"/>
</dbReference>
<comment type="caution">
    <text evidence="10">The sequence shown here is derived from an EMBL/GenBank/DDBJ whole genome shotgun (WGS) entry which is preliminary data.</text>
</comment>
<feature type="compositionally biased region" description="Basic and acidic residues" evidence="6">
    <location>
        <begin position="167"/>
        <end position="182"/>
    </location>
</feature>
<dbReference type="EMBL" id="AHZU02000109">
    <property type="protein sequence ID" value="KFG48383.1"/>
    <property type="molecule type" value="Genomic_DNA"/>
</dbReference>
<dbReference type="PANTHER" id="PTHR13040:SF2">
    <property type="entry name" value="AUTOPHAGY PROTEIN 5"/>
    <property type="match status" value="1"/>
</dbReference>
<evidence type="ECO:0000313" key="11">
    <source>
        <dbReference type="Proteomes" id="UP000028837"/>
    </source>
</evidence>
<feature type="domain" description="Autophagy protein ATG5 UblB" evidence="7">
    <location>
        <begin position="853"/>
        <end position="887"/>
    </location>
</feature>
<dbReference type="Pfam" id="PF20637">
    <property type="entry name" value="ATG5_HBR"/>
    <property type="match status" value="1"/>
</dbReference>
<keyword evidence="2 5" id="KW-1017">Isopeptide bond</keyword>
<gene>
    <name evidence="10" type="ORF">TGDOM2_230860</name>
</gene>
<dbReference type="Pfam" id="PF20638">
    <property type="entry name" value="ATG5_UblA"/>
    <property type="match status" value="1"/>
</dbReference>